<feature type="transmembrane region" description="Helical" evidence="1">
    <location>
        <begin position="376"/>
        <end position="394"/>
    </location>
</feature>
<keyword evidence="4" id="KW-1185">Reference proteome</keyword>
<evidence type="ECO:0000256" key="1">
    <source>
        <dbReference type="SAM" id="Phobius"/>
    </source>
</evidence>
<dbReference type="EMBL" id="KZ305025">
    <property type="protein sequence ID" value="PIA55331.1"/>
    <property type="molecule type" value="Genomic_DNA"/>
</dbReference>
<keyword evidence="2" id="KW-0732">Signal</keyword>
<evidence type="ECO:0000256" key="2">
    <source>
        <dbReference type="SAM" id="SignalP"/>
    </source>
</evidence>
<dbReference type="PANTHER" id="PTHR21229">
    <property type="entry name" value="LUNG SEVEN TRANSMEMBRANE RECEPTOR"/>
    <property type="match status" value="1"/>
</dbReference>
<dbReference type="Proteomes" id="UP000230069">
    <property type="component" value="Unassembled WGS sequence"/>
</dbReference>
<evidence type="ECO:0000313" key="3">
    <source>
        <dbReference type="EMBL" id="PIA55331.1"/>
    </source>
</evidence>
<accession>A0A2G5EI11</accession>
<feature type="chain" id="PRO_5013969193" evidence="2">
    <location>
        <begin position="24"/>
        <end position="457"/>
    </location>
</feature>
<dbReference type="OrthoDB" id="10500895at2759"/>
<keyword evidence="1" id="KW-0472">Membrane</keyword>
<feature type="transmembrane region" description="Helical" evidence="1">
    <location>
        <begin position="184"/>
        <end position="204"/>
    </location>
</feature>
<keyword evidence="1" id="KW-0812">Transmembrane</keyword>
<feature type="transmembrane region" description="Helical" evidence="1">
    <location>
        <begin position="298"/>
        <end position="315"/>
    </location>
</feature>
<sequence length="457" mass="53097">MVSSSASCLILLLVNLQFSNTHGEIRRYEINSNLFNLNTLDNETLFIDSFHFTNKGRIEVNVSDIYLSISYLNLNFSSKLGFIVAPTYNHRNGSKFEKIKAGYSFDKLNKGSKSFDIVFGEKEDNMFVDSDWGYALYFVNNLSFAASAELEFSMIVLSSMYNLELDSNIGQWTKRNYLSENMVLFPKLHFGFILIYMCLILISLRNIHVYLIKLKTQNHRLRIQIAILVVLIIKVLSLLSLLVRNTFIRQFGYSQGFFLSTLAYGSVLFSEVPFATLMILISCGWSYLKPSFSLKEKIILVVVIIFHSAMSVDVAKYSQVRPNCERCHICLETWWIFRLGFDLIVFVYCTHSSYYFLREGKEVEGKALSTLVKVKFLRALFYLGMFFHFVKYSYTIYEYEPSTNWTVVLLGETLTFSIYVFMEYTFWPDLPSLKLRIDDDLEYVAAEILDRAQEVLF</sequence>
<feature type="transmembrane region" description="Helical" evidence="1">
    <location>
        <begin position="406"/>
        <end position="427"/>
    </location>
</feature>
<name>A0A2G5EI11_AQUCA</name>
<feature type="transmembrane region" description="Helical" evidence="1">
    <location>
        <begin position="263"/>
        <end position="286"/>
    </location>
</feature>
<feature type="transmembrane region" description="Helical" evidence="1">
    <location>
        <begin position="335"/>
        <end position="356"/>
    </location>
</feature>
<organism evidence="3 4">
    <name type="scientific">Aquilegia coerulea</name>
    <name type="common">Rocky mountain columbine</name>
    <dbReference type="NCBI Taxonomy" id="218851"/>
    <lineage>
        <taxon>Eukaryota</taxon>
        <taxon>Viridiplantae</taxon>
        <taxon>Streptophyta</taxon>
        <taxon>Embryophyta</taxon>
        <taxon>Tracheophyta</taxon>
        <taxon>Spermatophyta</taxon>
        <taxon>Magnoliopsida</taxon>
        <taxon>Ranunculales</taxon>
        <taxon>Ranunculaceae</taxon>
        <taxon>Thalictroideae</taxon>
        <taxon>Aquilegia</taxon>
    </lineage>
</organism>
<dbReference type="PANTHER" id="PTHR21229:SF22">
    <property type="entry name" value="DBJ|BAA84809.1"/>
    <property type="match status" value="1"/>
</dbReference>
<dbReference type="GO" id="GO:0005794">
    <property type="term" value="C:Golgi apparatus"/>
    <property type="evidence" value="ECO:0007669"/>
    <property type="project" value="TreeGrafter"/>
</dbReference>
<proteinExistence type="predicted"/>
<reference evidence="3 4" key="1">
    <citation type="submission" date="2017-09" db="EMBL/GenBank/DDBJ databases">
        <title>WGS assembly of Aquilegia coerulea Goldsmith.</title>
        <authorList>
            <person name="Hodges S."/>
            <person name="Kramer E."/>
            <person name="Nordborg M."/>
            <person name="Tomkins J."/>
            <person name="Borevitz J."/>
            <person name="Derieg N."/>
            <person name="Yan J."/>
            <person name="Mihaltcheva S."/>
            <person name="Hayes R.D."/>
            <person name="Rokhsar D."/>
        </authorList>
    </citation>
    <scope>NUCLEOTIDE SEQUENCE [LARGE SCALE GENOMIC DNA]</scope>
    <source>
        <strain evidence="4">cv. Goldsmith</strain>
    </source>
</reference>
<dbReference type="InParanoid" id="A0A2G5EI11"/>
<keyword evidence="1" id="KW-1133">Transmembrane helix</keyword>
<feature type="transmembrane region" description="Helical" evidence="1">
    <location>
        <begin position="225"/>
        <end position="243"/>
    </location>
</feature>
<dbReference type="GO" id="GO:0016020">
    <property type="term" value="C:membrane"/>
    <property type="evidence" value="ECO:0007669"/>
    <property type="project" value="InterPro"/>
</dbReference>
<evidence type="ECO:0000313" key="4">
    <source>
        <dbReference type="Proteomes" id="UP000230069"/>
    </source>
</evidence>
<protein>
    <submittedName>
        <fullName evidence="3">Uncharacterized protein</fullName>
    </submittedName>
</protein>
<gene>
    <name evidence="3" type="ORF">AQUCO_00800223v1</name>
</gene>
<feature type="signal peptide" evidence="2">
    <location>
        <begin position="1"/>
        <end position="23"/>
    </location>
</feature>
<dbReference type="InterPro" id="IPR009637">
    <property type="entry name" value="GPR107/GPR108-like"/>
</dbReference>
<dbReference type="AlphaFoldDB" id="A0A2G5EI11"/>